<dbReference type="EMBL" id="AJVK01002941">
    <property type="status" value="NOT_ANNOTATED_CDS"/>
    <property type="molecule type" value="Genomic_DNA"/>
</dbReference>
<keyword evidence="6" id="KW-0862">Zinc</keyword>
<dbReference type="EMBL" id="AJVK01002944">
    <property type="status" value="NOT_ANNOTATED_CDS"/>
    <property type="molecule type" value="Genomic_DNA"/>
</dbReference>
<dbReference type="EMBL" id="AJVK01002945">
    <property type="status" value="NOT_ANNOTATED_CDS"/>
    <property type="molecule type" value="Genomic_DNA"/>
</dbReference>
<dbReference type="PANTHER" id="PTHR24384:SF189">
    <property type="entry name" value="C2H2-TYPE DOMAIN-CONTAINING PROTEIN-RELATED"/>
    <property type="match status" value="1"/>
</dbReference>
<dbReference type="Proteomes" id="UP000092462">
    <property type="component" value="Unassembled WGS sequence"/>
</dbReference>
<keyword evidence="5" id="KW-0863">Zinc-finger</keyword>
<keyword evidence="10" id="KW-0539">Nucleus</keyword>
<evidence type="ECO:0000256" key="2">
    <source>
        <dbReference type="ARBA" id="ARBA00006991"/>
    </source>
</evidence>
<evidence type="ECO:0000256" key="1">
    <source>
        <dbReference type="ARBA" id="ARBA00004123"/>
    </source>
</evidence>
<evidence type="ECO:0000256" key="10">
    <source>
        <dbReference type="ARBA" id="ARBA00023242"/>
    </source>
</evidence>
<dbReference type="Pfam" id="PF00096">
    <property type="entry name" value="zf-C2H2"/>
    <property type="match status" value="4"/>
</dbReference>
<evidence type="ECO:0000313" key="13">
    <source>
        <dbReference type="Proteomes" id="UP000092462"/>
    </source>
</evidence>
<keyword evidence="13" id="KW-1185">Reference proteome</keyword>
<dbReference type="AlphaFoldDB" id="A0A1B0D3K9"/>
<proteinExistence type="inferred from homology"/>
<dbReference type="FunFam" id="3.30.160.60:FF:000744">
    <property type="entry name" value="zinc finger E-box-binding homeobox 1"/>
    <property type="match status" value="1"/>
</dbReference>
<evidence type="ECO:0000256" key="3">
    <source>
        <dbReference type="ARBA" id="ARBA00022723"/>
    </source>
</evidence>
<evidence type="ECO:0000256" key="6">
    <source>
        <dbReference type="ARBA" id="ARBA00022833"/>
    </source>
</evidence>
<evidence type="ECO:0000256" key="11">
    <source>
        <dbReference type="SAM" id="MobiDB-lite"/>
    </source>
</evidence>
<accession>A0A1B0D3K9</accession>
<dbReference type="FunFam" id="3.30.160.60:FF:000100">
    <property type="entry name" value="Zinc finger 45-like"/>
    <property type="match status" value="2"/>
</dbReference>
<reference evidence="12" key="1">
    <citation type="submission" date="2022-08" db="UniProtKB">
        <authorList>
            <consortium name="EnsemblMetazoa"/>
        </authorList>
    </citation>
    <scope>IDENTIFICATION</scope>
    <source>
        <strain evidence="12">Israel</strain>
    </source>
</reference>
<feature type="region of interest" description="Disordered" evidence="11">
    <location>
        <begin position="785"/>
        <end position="834"/>
    </location>
</feature>
<keyword evidence="9" id="KW-0804">Transcription</keyword>
<dbReference type="InterPro" id="IPR050752">
    <property type="entry name" value="C2H2-ZF_domain"/>
</dbReference>
<evidence type="ECO:0000313" key="12">
    <source>
        <dbReference type="EnsemblMetazoa" id="PPAI001932-PA"/>
    </source>
</evidence>
<dbReference type="PROSITE" id="PS51915">
    <property type="entry name" value="ZAD"/>
    <property type="match status" value="1"/>
</dbReference>
<organism evidence="12 13">
    <name type="scientific">Phlebotomus papatasi</name>
    <name type="common">Sandfly</name>
    <dbReference type="NCBI Taxonomy" id="29031"/>
    <lineage>
        <taxon>Eukaryota</taxon>
        <taxon>Metazoa</taxon>
        <taxon>Ecdysozoa</taxon>
        <taxon>Arthropoda</taxon>
        <taxon>Hexapoda</taxon>
        <taxon>Insecta</taxon>
        <taxon>Pterygota</taxon>
        <taxon>Neoptera</taxon>
        <taxon>Endopterygota</taxon>
        <taxon>Diptera</taxon>
        <taxon>Nematocera</taxon>
        <taxon>Psychodoidea</taxon>
        <taxon>Psychodidae</taxon>
        <taxon>Phlebotomus</taxon>
        <taxon>Phlebotomus</taxon>
    </lineage>
</organism>
<dbReference type="EMBL" id="AJVK01002947">
    <property type="status" value="NOT_ANNOTATED_CDS"/>
    <property type="molecule type" value="Genomic_DNA"/>
</dbReference>
<dbReference type="PROSITE" id="PS50157">
    <property type="entry name" value="ZINC_FINGER_C2H2_2"/>
    <property type="match status" value="13"/>
</dbReference>
<protein>
    <submittedName>
        <fullName evidence="12">Uncharacterized protein</fullName>
    </submittedName>
</protein>
<evidence type="ECO:0000256" key="5">
    <source>
        <dbReference type="ARBA" id="ARBA00022771"/>
    </source>
</evidence>
<dbReference type="FunFam" id="3.30.160.60:FF:000322">
    <property type="entry name" value="GDNF-inducible zinc finger protein 1"/>
    <property type="match status" value="1"/>
</dbReference>
<keyword evidence="4" id="KW-0677">Repeat</keyword>
<feature type="compositionally biased region" description="Basic and acidic residues" evidence="11">
    <location>
        <begin position="809"/>
        <end position="819"/>
    </location>
</feature>
<dbReference type="GO" id="GO:0000978">
    <property type="term" value="F:RNA polymerase II cis-regulatory region sequence-specific DNA binding"/>
    <property type="evidence" value="ECO:0007669"/>
    <property type="project" value="TreeGrafter"/>
</dbReference>
<dbReference type="InterPro" id="IPR013087">
    <property type="entry name" value="Znf_C2H2_type"/>
</dbReference>
<dbReference type="InterPro" id="IPR012934">
    <property type="entry name" value="Znf_AD"/>
</dbReference>
<dbReference type="EMBL" id="AJVK01002946">
    <property type="status" value="NOT_ANNOTATED_CDS"/>
    <property type="molecule type" value="Genomic_DNA"/>
</dbReference>
<dbReference type="FunFam" id="3.30.160.60:FF:001480">
    <property type="entry name" value="Si:cabz01071911.3"/>
    <property type="match status" value="1"/>
</dbReference>
<dbReference type="GO" id="GO:0000981">
    <property type="term" value="F:DNA-binding transcription factor activity, RNA polymerase II-specific"/>
    <property type="evidence" value="ECO:0007669"/>
    <property type="project" value="TreeGrafter"/>
</dbReference>
<evidence type="ECO:0000256" key="9">
    <source>
        <dbReference type="ARBA" id="ARBA00023163"/>
    </source>
</evidence>
<dbReference type="PANTHER" id="PTHR24384">
    <property type="entry name" value="FINGER PUTATIVE TRANSCRIPTION FACTOR FAMILY-RELATED"/>
    <property type="match status" value="1"/>
</dbReference>
<dbReference type="EnsemblMetazoa" id="PPAI001932-RA">
    <property type="protein sequence ID" value="PPAI001932-PA"/>
    <property type="gene ID" value="PPAI001932"/>
</dbReference>
<sequence>MLRARLTQNSTGNRQMTDKMPFVKEEAAELCRICETMENLLDISTEEFSHLNEKLHRIADFEDDYSCWLKFICISCGTKLENAFDFKIQCEDTYRKLVDQIEGNTFNDPFYPNSNNESYPQSNKHDFSENTEIPKDKSFFDIYEVIELGNRNENTNMAQNNFSRSKSKFQYNNGPKSVKNFSSSAPSGEEFVKIVDVESGEKQKNSFVCAMCNDTFKEKWKMREHIQRVHMSRRRNIYGNCDKASIDTSMYRHPTIAITNEKKIPCDACGRLFRTRAYLELHQKNQCTGSKIKLPIFQANMSHNYSSTLDTFGDGHFSGRRHGSRSLYTCDLCDKSFQRRQGLRVHYQIHTDERPYPCTYCEKAFRCRSHLNRHIYTHTGEKKYKCQVCQKAFTQSGSLRIHMRIHTGELPYQCPHCFVRFRGNFSYLLNFICTTCSVKLEDAFDFKVQCENTYKILICRIGTHRYDPLFTDPLGENKTNNIGNVQVKTEESDDDQEDKYFNIFEVNECPRDSSDSEEEINVNVDVKQEEEIKDTAKRKCKKIARHKRRVPENTEFEIDEKRRFVCAICGQKFAEKWIMRNHILGLHVAEKPYLCNICDARFSLEAALKRHKAVHKDEHIPCDICGKIFKTLGYMKKHLKQVHSKPPKPNAGTLICQTCGHKSKNRNTLTAHLRIHTTVLPHECEVCKKKFLRKQQLDLHQSMHTGEKPFMCHLCSKAFRIKTHLTVHLRSHTGEKNHKCQLCGKCYTQSYGLKLHMQCEHLGEPRYECPKCFTRFRQKKMRTIHAKGCNGEPPKEQPEADSAKTPNKQKTDCKDHKTPEQVTEINKGSIEVVL</sequence>
<evidence type="ECO:0000256" key="7">
    <source>
        <dbReference type="ARBA" id="ARBA00023015"/>
    </source>
</evidence>
<dbReference type="VEuPathDB" id="VectorBase:PPAI001932"/>
<name>A0A1B0D3K9_PHLPP</name>
<dbReference type="Gene3D" id="3.30.160.60">
    <property type="entry name" value="Classic Zinc Finger"/>
    <property type="match status" value="9"/>
</dbReference>
<keyword evidence="8" id="KW-0238">DNA-binding</keyword>
<comment type="subcellular location">
    <subcellularLocation>
        <location evidence="1">Nucleus</location>
    </subcellularLocation>
</comment>
<keyword evidence="7" id="KW-0805">Transcription regulation</keyword>
<dbReference type="VEuPathDB" id="VectorBase:PPAPM1_010564"/>
<dbReference type="EMBL" id="AJVK01002942">
    <property type="status" value="NOT_ANNOTATED_CDS"/>
    <property type="molecule type" value="Genomic_DNA"/>
</dbReference>
<dbReference type="FunFam" id="3.30.160.60:FF:000340">
    <property type="entry name" value="zinc finger protein 473 isoform X1"/>
    <property type="match status" value="1"/>
</dbReference>
<dbReference type="FunFam" id="3.30.160.60:FF:000264">
    <property type="entry name" value="Zinc finger protein 236"/>
    <property type="match status" value="1"/>
</dbReference>
<dbReference type="SMART" id="SM00868">
    <property type="entry name" value="zf-AD"/>
    <property type="match status" value="2"/>
</dbReference>
<dbReference type="GO" id="GO:0008270">
    <property type="term" value="F:zinc ion binding"/>
    <property type="evidence" value="ECO:0007669"/>
    <property type="project" value="UniProtKB-UniRule"/>
</dbReference>
<feature type="compositionally biased region" description="Basic and acidic residues" evidence="11">
    <location>
        <begin position="793"/>
        <end position="802"/>
    </location>
</feature>
<evidence type="ECO:0000256" key="8">
    <source>
        <dbReference type="ARBA" id="ARBA00023125"/>
    </source>
</evidence>
<keyword evidence="3" id="KW-0479">Metal-binding</keyword>
<dbReference type="SUPFAM" id="SSF57667">
    <property type="entry name" value="beta-beta-alpha zinc fingers"/>
    <property type="match status" value="7"/>
</dbReference>
<evidence type="ECO:0000256" key="4">
    <source>
        <dbReference type="ARBA" id="ARBA00022737"/>
    </source>
</evidence>
<dbReference type="SMART" id="SM00355">
    <property type="entry name" value="ZnF_C2H2"/>
    <property type="match status" value="13"/>
</dbReference>
<dbReference type="InterPro" id="IPR036236">
    <property type="entry name" value="Znf_C2H2_sf"/>
</dbReference>
<dbReference type="EMBL" id="AJVK01002943">
    <property type="status" value="NOT_ANNOTATED_CDS"/>
    <property type="molecule type" value="Genomic_DNA"/>
</dbReference>
<comment type="similarity">
    <text evidence="2">Belongs to the krueppel C2H2-type zinc-finger protein family.</text>
</comment>
<dbReference type="PROSITE" id="PS00028">
    <property type="entry name" value="ZINC_FINGER_C2H2_1"/>
    <property type="match status" value="10"/>
</dbReference>
<dbReference type="GO" id="GO:0005634">
    <property type="term" value="C:nucleus"/>
    <property type="evidence" value="ECO:0007669"/>
    <property type="project" value="UniProtKB-SubCell"/>
</dbReference>